<keyword evidence="3" id="KW-1185">Reference proteome</keyword>
<comment type="caution">
    <text evidence="2">The sequence shown here is derived from an EMBL/GenBank/DDBJ whole genome shotgun (WGS) entry which is preliminary data.</text>
</comment>
<dbReference type="PANTHER" id="PTHR21261:SF15">
    <property type="entry name" value="BEATEN PATH IIIA, ISOFORM D-RELATED"/>
    <property type="match status" value="1"/>
</dbReference>
<accession>A0A8J2LR99</accession>
<evidence type="ECO:0000259" key="1">
    <source>
        <dbReference type="PROSITE" id="PS50835"/>
    </source>
</evidence>
<dbReference type="FunFam" id="2.60.40.10:FF:000437">
    <property type="entry name" value="Beat-IIIc, isoform A"/>
    <property type="match status" value="1"/>
</dbReference>
<dbReference type="PANTHER" id="PTHR21261">
    <property type="entry name" value="BEAT PROTEIN"/>
    <property type="match status" value="1"/>
</dbReference>
<organism evidence="2 3">
    <name type="scientific">Allacma fusca</name>
    <dbReference type="NCBI Taxonomy" id="39272"/>
    <lineage>
        <taxon>Eukaryota</taxon>
        <taxon>Metazoa</taxon>
        <taxon>Ecdysozoa</taxon>
        <taxon>Arthropoda</taxon>
        <taxon>Hexapoda</taxon>
        <taxon>Collembola</taxon>
        <taxon>Symphypleona</taxon>
        <taxon>Sminthuridae</taxon>
        <taxon>Allacma</taxon>
    </lineage>
</organism>
<dbReference type="InterPro" id="IPR007110">
    <property type="entry name" value="Ig-like_dom"/>
</dbReference>
<name>A0A8J2LR99_9HEXA</name>
<protein>
    <recommendedName>
        <fullName evidence="1">Ig-like domain-containing protein</fullName>
    </recommendedName>
</protein>
<evidence type="ECO:0000313" key="2">
    <source>
        <dbReference type="EMBL" id="CAG7827764.1"/>
    </source>
</evidence>
<evidence type="ECO:0000313" key="3">
    <source>
        <dbReference type="Proteomes" id="UP000708208"/>
    </source>
</evidence>
<feature type="domain" description="Ig-like" evidence="1">
    <location>
        <begin position="22"/>
        <end position="129"/>
    </location>
</feature>
<dbReference type="EMBL" id="CAJVCH010544779">
    <property type="protein sequence ID" value="CAG7827764.1"/>
    <property type="molecule type" value="Genomic_DNA"/>
</dbReference>
<dbReference type="AlphaFoldDB" id="A0A8J2LR99"/>
<feature type="non-terminal residue" evidence="2">
    <location>
        <position position="1"/>
    </location>
</feature>
<dbReference type="Proteomes" id="UP000708208">
    <property type="component" value="Unassembled WGS sequence"/>
</dbReference>
<feature type="non-terminal residue" evidence="2">
    <location>
        <position position="182"/>
    </location>
</feature>
<sequence>ALHTAKGGLGNWIYFANEAEQPDGGSDCLRNVRITSPNYVRLGEDARLYCDYDMERAGLYAVKWYRYNQEFYRYVPKEVPPQQVFQQGHISVDMTGSNDHVVILREVSFEISGKFKCVVSAELTFQTIEATQELIVVAVGYASPALFLDQDSYQVGETGRANCSLENTSPTANITWFLNDQE</sequence>
<dbReference type="OrthoDB" id="6351205at2759"/>
<reference evidence="2" key="1">
    <citation type="submission" date="2021-06" db="EMBL/GenBank/DDBJ databases">
        <authorList>
            <person name="Hodson N. C."/>
            <person name="Mongue J. A."/>
            <person name="Jaron S. K."/>
        </authorList>
    </citation>
    <scope>NUCLEOTIDE SEQUENCE</scope>
</reference>
<feature type="domain" description="Ig-like" evidence="1">
    <location>
        <begin position="144"/>
        <end position="182"/>
    </location>
</feature>
<dbReference type="PROSITE" id="PS50835">
    <property type="entry name" value="IG_LIKE"/>
    <property type="match status" value="2"/>
</dbReference>
<gene>
    <name evidence="2" type="ORF">AFUS01_LOCUS37730</name>
</gene>
<proteinExistence type="predicted"/>